<reference evidence="2 3" key="1">
    <citation type="submission" date="2014-04" db="EMBL/GenBank/DDBJ databases">
        <title>Evolutionary Origins and Diversification of the Mycorrhizal Mutualists.</title>
        <authorList>
            <consortium name="DOE Joint Genome Institute"/>
            <consortium name="Mycorrhizal Genomics Consortium"/>
            <person name="Kohler A."/>
            <person name="Kuo A."/>
            <person name="Nagy L.G."/>
            <person name="Floudas D."/>
            <person name="Copeland A."/>
            <person name="Barry K.W."/>
            <person name="Cichocki N."/>
            <person name="Veneault-Fourrey C."/>
            <person name="LaButti K."/>
            <person name="Lindquist E.A."/>
            <person name="Lipzen A."/>
            <person name="Lundell T."/>
            <person name="Morin E."/>
            <person name="Murat C."/>
            <person name="Riley R."/>
            <person name="Ohm R."/>
            <person name="Sun H."/>
            <person name="Tunlid A."/>
            <person name="Henrissat B."/>
            <person name="Grigoriev I.V."/>
            <person name="Hibbett D.S."/>
            <person name="Martin F."/>
        </authorList>
    </citation>
    <scope>NUCLEOTIDE SEQUENCE [LARGE SCALE GENOMIC DNA]</scope>
    <source>
        <strain evidence="2 3">FD-317 M1</strain>
    </source>
</reference>
<dbReference type="EMBL" id="KN834768">
    <property type="protein sequence ID" value="KIK62186.1"/>
    <property type="molecule type" value="Genomic_DNA"/>
</dbReference>
<accession>A0A0D0C272</accession>
<dbReference type="AlphaFoldDB" id="A0A0D0C272"/>
<dbReference type="HOGENOM" id="CLU_1610940_0_0_1"/>
<protein>
    <submittedName>
        <fullName evidence="2">Uncharacterized protein</fullName>
    </submittedName>
</protein>
<organism evidence="2 3">
    <name type="scientific">Collybiopsis luxurians FD-317 M1</name>
    <dbReference type="NCBI Taxonomy" id="944289"/>
    <lineage>
        <taxon>Eukaryota</taxon>
        <taxon>Fungi</taxon>
        <taxon>Dikarya</taxon>
        <taxon>Basidiomycota</taxon>
        <taxon>Agaricomycotina</taxon>
        <taxon>Agaricomycetes</taxon>
        <taxon>Agaricomycetidae</taxon>
        <taxon>Agaricales</taxon>
        <taxon>Marasmiineae</taxon>
        <taxon>Omphalotaceae</taxon>
        <taxon>Collybiopsis</taxon>
        <taxon>Collybiopsis luxurians</taxon>
    </lineage>
</organism>
<keyword evidence="3" id="KW-1185">Reference proteome</keyword>
<name>A0A0D0C272_9AGAR</name>
<feature type="compositionally biased region" description="Pro residues" evidence="1">
    <location>
        <begin position="55"/>
        <end position="64"/>
    </location>
</feature>
<evidence type="ECO:0000313" key="2">
    <source>
        <dbReference type="EMBL" id="KIK62186.1"/>
    </source>
</evidence>
<evidence type="ECO:0000313" key="3">
    <source>
        <dbReference type="Proteomes" id="UP000053593"/>
    </source>
</evidence>
<sequence length="165" mass="17475">MIPLAVPATIKWDTGIHVIIHLTQTSNIITMTTVMTLPLPNSQEPTADHGDSLPPNSPISPPPSLTETTLSTPSCSSVQSRTSTWSSRLSAPGPAAPAGSSFVPATTTHQSLVIPHPSDIIQPACLGWNYNVVFLGTQVGIFGDWYQQVVPYTVSVSGSHQCGFK</sequence>
<dbReference type="Proteomes" id="UP000053593">
    <property type="component" value="Unassembled WGS sequence"/>
</dbReference>
<feature type="compositionally biased region" description="Low complexity" evidence="1">
    <location>
        <begin position="65"/>
        <end position="102"/>
    </location>
</feature>
<evidence type="ECO:0000256" key="1">
    <source>
        <dbReference type="SAM" id="MobiDB-lite"/>
    </source>
</evidence>
<feature type="region of interest" description="Disordered" evidence="1">
    <location>
        <begin position="39"/>
        <end position="102"/>
    </location>
</feature>
<gene>
    <name evidence="2" type="ORF">GYMLUDRAFT_242873</name>
</gene>
<dbReference type="OrthoDB" id="2675575at2759"/>
<proteinExistence type="predicted"/>